<evidence type="ECO:0000259" key="1">
    <source>
        <dbReference type="Pfam" id="PF13223"/>
    </source>
</evidence>
<sequence>MAVYVDNARIAWRGRQWCHLVADSLDELHRFAKSLGLKRGWFQAKASLPHYDITVEVRDLALSRGAVQADRRMLVLRGRQLKFELQESLLKADSQLRLFD</sequence>
<dbReference type="OrthoDB" id="9808993at2"/>
<dbReference type="AlphaFoldDB" id="Q13T73"/>
<organism evidence="2 3">
    <name type="scientific">Paraburkholderia xenovorans (strain LB400)</name>
    <dbReference type="NCBI Taxonomy" id="266265"/>
    <lineage>
        <taxon>Bacteria</taxon>
        <taxon>Pseudomonadati</taxon>
        <taxon>Pseudomonadota</taxon>
        <taxon>Betaproteobacteria</taxon>
        <taxon>Burkholderiales</taxon>
        <taxon>Burkholderiaceae</taxon>
        <taxon>Paraburkholderia</taxon>
    </lineage>
</organism>
<feature type="domain" description="DUF4031" evidence="1">
    <location>
        <begin position="3"/>
        <end position="79"/>
    </location>
</feature>
<dbReference type="Proteomes" id="UP000001817">
    <property type="component" value="Chromosome 1"/>
</dbReference>
<accession>Q13T73</accession>
<evidence type="ECO:0000313" key="2">
    <source>
        <dbReference type="EMBL" id="ABE32716.1"/>
    </source>
</evidence>
<dbReference type="STRING" id="266265.Bxe_A0215"/>
<gene>
    <name evidence="2" type="ORF">Bxe_A0215</name>
</gene>
<dbReference type="eggNOG" id="ENOG5032ZJ0">
    <property type="taxonomic scope" value="Bacteria"/>
</dbReference>
<name>Q13T73_PARXL</name>
<evidence type="ECO:0000313" key="3">
    <source>
        <dbReference type="Proteomes" id="UP000001817"/>
    </source>
</evidence>
<proteinExistence type="predicted"/>
<dbReference type="EMBL" id="CP000270">
    <property type="protein sequence ID" value="ABE32716.1"/>
    <property type="molecule type" value="Genomic_DNA"/>
</dbReference>
<dbReference type="KEGG" id="bxe:Bxe_A0215"/>
<protein>
    <recommendedName>
        <fullName evidence="1">DUF4031 domain-containing protein</fullName>
    </recommendedName>
</protein>
<keyword evidence="3" id="KW-1185">Reference proteome</keyword>
<reference evidence="2 3" key="1">
    <citation type="journal article" date="2006" name="Proc. Natl. Acad. Sci. U.S.A.">
        <title>Burkholderia xenovorans LB400 harbors a multi-replicon, 9.73-Mbp genome shaped for versatility.</title>
        <authorList>
            <person name="Chain P.S."/>
            <person name="Denef V.J."/>
            <person name="Konstantinidis K.T."/>
            <person name="Vergez L.M."/>
            <person name="Agullo L."/>
            <person name="Reyes V.L."/>
            <person name="Hauser L."/>
            <person name="Cordova M."/>
            <person name="Gomez L."/>
            <person name="Gonzalez M."/>
            <person name="Land M."/>
            <person name="Lao V."/>
            <person name="Larimer F."/>
            <person name="LiPuma J.J."/>
            <person name="Mahenthiralingam E."/>
            <person name="Malfatti S.A."/>
            <person name="Marx C.J."/>
            <person name="Parnell J.J."/>
            <person name="Ramette A."/>
            <person name="Richardson P."/>
            <person name="Seeger M."/>
            <person name="Smith D."/>
            <person name="Spilker T."/>
            <person name="Sul W.J."/>
            <person name="Tsoi T.V."/>
            <person name="Ulrich L.E."/>
            <person name="Zhulin I.B."/>
            <person name="Tiedje J.M."/>
        </authorList>
    </citation>
    <scope>NUCLEOTIDE SEQUENCE [LARGE SCALE GENOMIC DNA]</scope>
    <source>
        <strain evidence="2 3">LB400</strain>
    </source>
</reference>
<dbReference type="Pfam" id="PF13223">
    <property type="entry name" value="DUF4031"/>
    <property type="match status" value="1"/>
</dbReference>
<dbReference type="InterPro" id="IPR025109">
    <property type="entry name" value="DUF4031"/>
</dbReference>